<dbReference type="InterPro" id="IPR029017">
    <property type="entry name" value="Enolase-like_N"/>
</dbReference>
<dbReference type="SFLD" id="SFLDS00001">
    <property type="entry name" value="Enolase"/>
    <property type="match status" value="1"/>
</dbReference>
<accession>A0A381U6I5</accession>
<dbReference type="SMART" id="SM00922">
    <property type="entry name" value="MR_MLE"/>
    <property type="match status" value="1"/>
</dbReference>
<keyword evidence="3" id="KW-0460">Magnesium</keyword>
<evidence type="ECO:0000256" key="3">
    <source>
        <dbReference type="ARBA" id="ARBA00022842"/>
    </source>
</evidence>
<evidence type="ECO:0000256" key="2">
    <source>
        <dbReference type="ARBA" id="ARBA00022723"/>
    </source>
</evidence>
<dbReference type="EMBL" id="UINC01005726">
    <property type="protein sequence ID" value="SVA23178.1"/>
    <property type="molecule type" value="Genomic_DNA"/>
</dbReference>
<dbReference type="SUPFAM" id="SSF54826">
    <property type="entry name" value="Enolase N-terminal domain-like"/>
    <property type="match status" value="1"/>
</dbReference>
<dbReference type="InterPro" id="IPR046945">
    <property type="entry name" value="RHMD-like"/>
</dbReference>
<dbReference type="GO" id="GO:0016836">
    <property type="term" value="F:hydro-lyase activity"/>
    <property type="evidence" value="ECO:0007669"/>
    <property type="project" value="TreeGrafter"/>
</dbReference>
<comment type="cofactor">
    <cofactor evidence="1">
        <name>Mg(2+)</name>
        <dbReference type="ChEBI" id="CHEBI:18420"/>
    </cofactor>
</comment>
<dbReference type="Gene3D" id="3.30.390.10">
    <property type="entry name" value="Enolase-like, N-terminal domain"/>
    <property type="match status" value="1"/>
</dbReference>
<reference evidence="5" key="1">
    <citation type="submission" date="2018-05" db="EMBL/GenBank/DDBJ databases">
        <authorList>
            <person name="Lanie J.A."/>
            <person name="Ng W.-L."/>
            <person name="Kazmierczak K.M."/>
            <person name="Andrzejewski T.M."/>
            <person name="Davidsen T.M."/>
            <person name="Wayne K.J."/>
            <person name="Tettelin H."/>
            <person name="Glass J.I."/>
            <person name="Rusch D."/>
            <person name="Podicherti R."/>
            <person name="Tsui H.-C.T."/>
            <person name="Winkler M.E."/>
        </authorList>
    </citation>
    <scope>NUCLEOTIDE SEQUENCE</scope>
</reference>
<dbReference type="InterPro" id="IPR036849">
    <property type="entry name" value="Enolase-like_C_sf"/>
</dbReference>
<evidence type="ECO:0000313" key="5">
    <source>
        <dbReference type="EMBL" id="SVA23178.1"/>
    </source>
</evidence>
<dbReference type="Pfam" id="PF13378">
    <property type="entry name" value="MR_MLE_C"/>
    <property type="match status" value="1"/>
</dbReference>
<dbReference type="InterPro" id="IPR013342">
    <property type="entry name" value="Mandelate_racemase_C"/>
</dbReference>
<feature type="non-terminal residue" evidence="5">
    <location>
        <position position="300"/>
    </location>
</feature>
<dbReference type="GO" id="GO:0016052">
    <property type="term" value="P:carbohydrate catabolic process"/>
    <property type="evidence" value="ECO:0007669"/>
    <property type="project" value="TreeGrafter"/>
</dbReference>
<dbReference type="InterPro" id="IPR029065">
    <property type="entry name" value="Enolase_C-like"/>
</dbReference>
<dbReference type="AlphaFoldDB" id="A0A381U6I5"/>
<gene>
    <name evidence="5" type="ORF">METZ01_LOCUS76032</name>
</gene>
<protein>
    <recommendedName>
        <fullName evidence="4">Mandelate racemase/muconate lactonizing enzyme C-terminal domain-containing protein</fullName>
    </recommendedName>
</protein>
<dbReference type="SUPFAM" id="SSF51604">
    <property type="entry name" value="Enolase C-terminal domain-like"/>
    <property type="match status" value="1"/>
</dbReference>
<dbReference type="InterPro" id="IPR013341">
    <property type="entry name" value="Mandelate_racemase_N_dom"/>
</dbReference>
<proteinExistence type="predicted"/>
<sequence length="300" mass="33685">MSSIIKDVRAKLYTWKGPIQKIHDNFCTSAADILNKENVTTDSMSTFKFLSWLVVEVETSDGHIGIGNAALSPKPCKSVVDNYLKAAVVGENIWDYEHIWQKMYRQTLAWGRKGVGMTAISAVDIAIWDALGKAAKQPVYSLLGGKTKSKLPCYASKLYSQPLDTLAKEAKEYLDQGFKAMKLRFGWGPKDGAEGMNKNIELIKTVRSVVGENVDLMADVYMGWTFEYAKRMMRLIDNENLRWLEEPVIADDIDGYADLRASCRTPISGGEHEYTIYGFRQLLEKKAVDVIQFDTNRVGG</sequence>
<name>A0A381U6I5_9ZZZZ</name>
<organism evidence="5">
    <name type="scientific">marine metagenome</name>
    <dbReference type="NCBI Taxonomy" id="408172"/>
    <lineage>
        <taxon>unclassified sequences</taxon>
        <taxon>metagenomes</taxon>
        <taxon>ecological metagenomes</taxon>
    </lineage>
</organism>
<evidence type="ECO:0000259" key="4">
    <source>
        <dbReference type="SMART" id="SM00922"/>
    </source>
</evidence>
<dbReference type="PANTHER" id="PTHR13794">
    <property type="entry name" value="ENOLASE SUPERFAMILY, MANDELATE RACEMASE"/>
    <property type="match status" value="1"/>
</dbReference>
<feature type="domain" description="Mandelate racemase/muconate lactonizing enzyme C-terminal" evidence="4">
    <location>
        <begin position="163"/>
        <end position="266"/>
    </location>
</feature>
<evidence type="ECO:0000256" key="1">
    <source>
        <dbReference type="ARBA" id="ARBA00001946"/>
    </source>
</evidence>
<dbReference type="PANTHER" id="PTHR13794:SF58">
    <property type="entry name" value="MITOCHONDRIAL ENOLASE SUPERFAMILY MEMBER 1"/>
    <property type="match status" value="1"/>
</dbReference>
<dbReference type="Gene3D" id="3.20.20.120">
    <property type="entry name" value="Enolase-like C-terminal domain"/>
    <property type="match status" value="1"/>
</dbReference>
<keyword evidence="2" id="KW-0479">Metal-binding</keyword>
<dbReference type="GO" id="GO:0000287">
    <property type="term" value="F:magnesium ion binding"/>
    <property type="evidence" value="ECO:0007669"/>
    <property type="project" value="TreeGrafter"/>
</dbReference>
<dbReference type="Pfam" id="PF02746">
    <property type="entry name" value="MR_MLE_N"/>
    <property type="match status" value="1"/>
</dbReference>